<dbReference type="GO" id="GO:0006935">
    <property type="term" value="P:chemotaxis"/>
    <property type="evidence" value="ECO:0007669"/>
    <property type="project" value="UniProtKB-KW"/>
</dbReference>
<reference evidence="6 7" key="1">
    <citation type="submission" date="2017-11" db="EMBL/GenBank/DDBJ databases">
        <title>Rhodohalobacter 15182 sp. nov., isolated from a salt lake.</title>
        <authorList>
            <person name="Han S."/>
        </authorList>
    </citation>
    <scope>NUCLEOTIDE SEQUENCE [LARGE SCALE GENOMIC DNA]</scope>
    <source>
        <strain evidence="6 7">15182</strain>
    </source>
</reference>
<proteinExistence type="inferred from homology"/>
<sequence>MNSTSLNLFPSLDQALPSFAKDSLHETFVQSDKFMLKLLVLHWILASTIIAFSYSTYILGFVGGGMITGLAYLAYRSNPGSLISRITMGAAFMAFSMLFIQQHFGRIEMHFHIFVSMAFLIKYKDISPILSAAATIAIHHAIFNIAQDSELMIAGNPIMIFDYGCGWDIVGLHASFVVAATLVYSSIILNLTQEYIGNLEVFNIIDQLEDSANHTSEAADFISESGQNLALHANENSVSIAQSHASLKKMGDDILNLSDKTSSAKLKIEEINRETVNLNQSMNELENSSSDIRSVVETIESIASQTNLLALNAAIEAARAGEAGAGFAVVTEEVRVLAKKTSEAAYGIAEIIESNIGKAKGGGMIANDITGKISELNEWIANVHEVSNQQISGVEELKNISSELDITTRKTAETAEKNASTAEQLQGQVHMLKSVVQDLNQKTQISNKRLN</sequence>
<feature type="transmembrane region" description="Helical" evidence="4">
    <location>
        <begin position="34"/>
        <end position="52"/>
    </location>
</feature>
<dbReference type="PROSITE" id="PS50111">
    <property type="entry name" value="CHEMOTAXIS_TRANSDUC_2"/>
    <property type="match status" value="1"/>
</dbReference>
<dbReference type="PANTHER" id="PTHR43531:SF11">
    <property type="entry name" value="METHYL-ACCEPTING CHEMOTAXIS PROTEIN 3"/>
    <property type="match status" value="1"/>
</dbReference>
<dbReference type="Gene3D" id="1.10.287.950">
    <property type="entry name" value="Methyl-accepting chemotaxis protein"/>
    <property type="match status" value="1"/>
</dbReference>
<dbReference type="PANTHER" id="PTHR43531">
    <property type="entry name" value="PROTEIN ICFG"/>
    <property type="match status" value="1"/>
</dbReference>
<dbReference type="OrthoDB" id="2489132at2"/>
<comment type="caution">
    <text evidence="6">The sequence shown here is derived from an EMBL/GenBank/DDBJ whole genome shotgun (WGS) entry which is preliminary data.</text>
</comment>
<evidence type="ECO:0000256" key="3">
    <source>
        <dbReference type="PROSITE-ProRule" id="PRU00284"/>
    </source>
</evidence>
<keyword evidence="4" id="KW-0812">Transmembrane</keyword>
<gene>
    <name evidence="6" type="ORF">CWD77_05495</name>
</gene>
<dbReference type="InterPro" id="IPR004090">
    <property type="entry name" value="Chemotax_Me-accpt_rcpt"/>
</dbReference>
<name>A0A2N0VL70_9BACT</name>
<dbReference type="AlphaFoldDB" id="A0A2N0VL70"/>
<evidence type="ECO:0000313" key="6">
    <source>
        <dbReference type="EMBL" id="PKD44914.1"/>
    </source>
</evidence>
<keyword evidence="3" id="KW-0807">Transducer</keyword>
<protein>
    <recommendedName>
        <fullName evidence="5">Methyl-accepting transducer domain-containing protein</fullName>
    </recommendedName>
</protein>
<dbReference type="Proteomes" id="UP000233398">
    <property type="component" value="Unassembled WGS sequence"/>
</dbReference>
<keyword evidence="4" id="KW-1133">Transmembrane helix</keyword>
<evidence type="ECO:0000259" key="5">
    <source>
        <dbReference type="PROSITE" id="PS50111"/>
    </source>
</evidence>
<organism evidence="6 7">
    <name type="scientific">Rhodohalobacter barkolensis</name>
    <dbReference type="NCBI Taxonomy" id="2053187"/>
    <lineage>
        <taxon>Bacteria</taxon>
        <taxon>Pseudomonadati</taxon>
        <taxon>Balneolota</taxon>
        <taxon>Balneolia</taxon>
        <taxon>Balneolales</taxon>
        <taxon>Balneolaceae</taxon>
        <taxon>Rhodohalobacter</taxon>
    </lineage>
</organism>
<dbReference type="InterPro" id="IPR004089">
    <property type="entry name" value="MCPsignal_dom"/>
</dbReference>
<evidence type="ECO:0000313" key="7">
    <source>
        <dbReference type="Proteomes" id="UP000233398"/>
    </source>
</evidence>
<dbReference type="InterPro" id="IPR051310">
    <property type="entry name" value="MCP_chemotaxis"/>
</dbReference>
<comment type="similarity">
    <text evidence="2">Belongs to the methyl-accepting chemotaxis (MCP) protein family.</text>
</comment>
<dbReference type="RefSeq" id="WP_101072202.1">
    <property type="nucleotide sequence ID" value="NZ_PISP01000001.1"/>
</dbReference>
<dbReference type="GO" id="GO:0004888">
    <property type="term" value="F:transmembrane signaling receptor activity"/>
    <property type="evidence" value="ECO:0007669"/>
    <property type="project" value="InterPro"/>
</dbReference>
<dbReference type="EMBL" id="PISP01000001">
    <property type="protein sequence ID" value="PKD44914.1"/>
    <property type="molecule type" value="Genomic_DNA"/>
</dbReference>
<dbReference type="SUPFAM" id="SSF58104">
    <property type="entry name" value="Methyl-accepting chemotaxis protein (MCP) signaling domain"/>
    <property type="match status" value="1"/>
</dbReference>
<accession>A0A2N0VL70</accession>
<dbReference type="GO" id="GO:0007165">
    <property type="term" value="P:signal transduction"/>
    <property type="evidence" value="ECO:0007669"/>
    <property type="project" value="UniProtKB-KW"/>
</dbReference>
<evidence type="ECO:0000256" key="1">
    <source>
        <dbReference type="ARBA" id="ARBA00022500"/>
    </source>
</evidence>
<feature type="domain" description="Methyl-accepting transducer" evidence="5">
    <location>
        <begin position="204"/>
        <end position="426"/>
    </location>
</feature>
<evidence type="ECO:0000256" key="2">
    <source>
        <dbReference type="ARBA" id="ARBA00029447"/>
    </source>
</evidence>
<evidence type="ECO:0000256" key="4">
    <source>
        <dbReference type="SAM" id="Phobius"/>
    </source>
</evidence>
<feature type="transmembrane region" description="Helical" evidence="4">
    <location>
        <begin position="82"/>
        <end position="100"/>
    </location>
</feature>
<keyword evidence="4" id="KW-0472">Membrane</keyword>
<keyword evidence="1" id="KW-0145">Chemotaxis</keyword>
<dbReference type="PRINTS" id="PR00260">
    <property type="entry name" value="CHEMTRNSDUCR"/>
</dbReference>
<keyword evidence="7" id="KW-1185">Reference proteome</keyword>
<dbReference type="SMART" id="SM00283">
    <property type="entry name" value="MA"/>
    <property type="match status" value="1"/>
</dbReference>
<dbReference type="GO" id="GO:0005886">
    <property type="term" value="C:plasma membrane"/>
    <property type="evidence" value="ECO:0007669"/>
    <property type="project" value="TreeGrafter"/>
</dbReference>
<dbReference type="Pfam" id="PF00015">
    <property type="entry name" value="MCPsignal"/>
    <property type="match status" value="1"/>
</dbReference>